<name>A0A926KPZ1_9BACL</name>
<keyword evidence="4" id="KW-1185">Reference proteome</keyword>
<proteinExistence type="predicted"/>
<evidence type="ECO:0000313" key="4">
    <source>
        <dbReference type="Proteomes" id="UP000650466"/>
    </source>
</evidence>
<feature type="domain" description="SLH" evidence="2">
    <location>
        <begin position="306"/>
        <end position="369"/>
    </location>
</feature>
<dbReference type="InterPro" id="IPR051465">
    <property type="entry name" value="Cell_Envelope_Struct_Comp"/>
</dbReference>
<evidence type="ECO:0000259" key="2">
    <source>
        <dbReference type="PROSITE" id="PS51272"/>
    </source>
</evidence>
<feature type="domain" description="SLH" evidence="2">
    <location>
        <begin position="370"/>
        <end position="429"/>
    </location>
</feature>
<protein>
    <submittedName>
        <fullName evidence="3">S-layer homology domain-containing protein</fullName>
    </submittedName>
</protein>
<gene>
    <name evidence="3" type="ORF">ICC18_17395</name>
</gene>
<dbReference type="Proteomes" id="UP000650466">
    <property type="component" value="Unassembled WGS sequence"/>
</dbReference>
<sequence>MKKLISLLILAGIFWSSFAGNAFSASSVALQDIKDGRALDTVAMSGHTDLETITVKVLRPNQSILYMNVLKGGDFSDSFTLPDDSVPGTYTVIAGSGDVQDVKKFQVIAPSRGEDGGSSGGGAVPAPANQTPALKPVIQNGIASIHPEAGQNTALIAVGDFANMPLKVLFHEVYLTVGPSEVQALLMRTANAEGAVLQVKVESTTSMEMGRLTRQNGAQFQMAGEIFDVKVSLITKDGTEIRAVQLAGDMELSLPYDPKADERLLGIYYRNDDTKQWEYVGGTVDQNSERIQVKLKHLSSYAAISYKKSFDDVPSSHWANRTLELLAARHIVSGKTENLFQPDDYTTRAEFTAMLVRVLELPTGKESTPFSDVSADAWYADPIQRAYAAGLISGLTDTKFGPDAAITREQMAMLLVKAYEAKRGSIHAGQASQPVFKDQDQISGWAREAVNQAWTAKLMQGIGEGTFDAQSAATRSQNAQAIYNLMQNLLP</sequence>
<dbReference type="RefSeq" id="WP_188175681.1">
    <property type="nucleotide sequence ID" value="NZ_JACVVD010000005.1"/>
</dbReference>
<dbReference type="PROSITE" id="PS51272">
    <property type="entry name" value="SLH"/>
    <property type="match status" value="3"/>
</dbReference>
<dbReference type="Pfam" id="PF00395">
    <property type="entry name" value="SLH"/>
    <property type="match status" value="3"/>
</dbReference>
<feature type="domain" description="SLH" evidence="2">
    <location>
        <begin position="433"/>
        <end position="491"/>
    </location>
</feature>
<reference evidence="3" key="1">
    <citation type="submission" date="2020-09" db="EMBL/GenBank/DDBJ databases">
        <title>Draft Genome Sequence of Paenibacillus sp. WST5.</title>
        <authorList>
            <person name="Bao Z."/>
        </authorList>
    </citation>
    <scope>NUCLEOTIDE SEQUENCE</scope>
    <source>
        <strain evidence="3">WST5</strain>
    </source>
</reference>
<dbReference type="EMBL" id="JACVVD010000005">
    <property type="protein sequence ID" value="MBD0381902.1"/>
    <property type="molecule type" value="Genomic_DNA"/>
</dbReference>
<dbReference type="PANTHER" id="PTHR43308:SF5">
    <property type="entry name" value="S-LAYER PROTEIN _ PEPTIDOGLYCAN ENDO-BETA-N-ACETYLGLUCOSAMINIDASE"/>
    <property type="match status" value="1"/>
</dbReference>
<feature type="signal peptide" evidence="1">
    <location>
        <begin position="1"/>
        <end position="19"/>
    </location>
</feature>
<dbReference type="PANTHER" id="PTHR43308">
    <property type="entry name" value="OUTER MEMBRANE PROTEIN ALPHA-RELATED"/>
    <property type="match status" value="1"/>
</dbReference>
<organism evidence="3 4">
    <name type="scientific">Paenibacillus sedimenti</name>
    <dbReference type="NCBI Taxonomy" id="2770274"/>
    <lineage>
        <taxon>Bacteria</taxon>
        <taxon>Bacillati</taxon>
        <taxon>Bacillota</taxon>
        <taxon>Bacilli</taxon>
        <taxon>Bacillales</taxon>
        <taxon>Paenibacillaceae</taxon>
        <taxon>Paenibacillus</taxon>
    </lineage>
</organism>
<dbReference type="AlphaFoldDB" id="A0A926KPZ1"/>
<dbReference type="InterPro" id="IPR001119">
    <property type="entry name" value="SLH_dom"/>
</dbReference>
<accession>A0A926KPZ1</accession>
<comment type="caution">
    <text evidence="3">The sequence shown here is derived from an EMBL/GenBank/DDBJ whole genome shotgun (WGS) entry which is preliminary data.</text>
</comment>
<evidence type="ECO:0000256" key="1">
    <source>
        <dbReference type="SAM" id="SignalP"/>
    </source>
</evidence>
<evidence type="ECO:0000313" key="3">
    <source>
        <dbReference type="EMBL" id="MBD0381902.1"/>
    </source>
</evidence>
<feature type="chain" id="PRO_5038512057" evidence="1">
    <location>
        <begin position="20"/>
        <end position="491"/>
    </location>
</feature>
<keyword evidence="1" id="KW-0732">Signal</keyword>